<dbReference type="PANTHER" id="PTHR11566:SF231">
    <property type="entry name" value="INTERFERON-INDUCED GTP-BINDING PROTEIN MX"/>
    <property type="match status" value="1"/>
</dbReference>
<dbReference type="PRINTS" id="PR00195">
    <property type="entry name" value="DYNAMIN"/>
</dbReference>
<dbReference type="PANTHER" id="PTHR11566">
    <property type="entry name" value="DYNAMIN"/>
    <property type="match status" value="1"/>
</dbReference>
<feature type="signal peptide" evidence="2">
    <location>
        <begin position="1"/>
        <end position="18"/>
    </location>
</feature>
<feature type="coiled-coil region" evidence="1">
    <location>
        <begin position="340"/>
        <end position="373"/>
    </location>
</feature>
<dbReference type="PROSITE" id="PS51388">
    <property type="entry name" value="GED"/>
    <property type="match status" value="1"/>
</dbReference>
<evidence type="ECO:0000256" key="1">
    <source>
        <dbReference type="SAM" id="Coils"/>
    </source>
</evidence>
<dbReference type="Pfam" id="PF01031">
    <property type="entry name" value="Dynamin_M"/>
    <property type="match status" value="2"/>
</dbReference>
<dbReference type="InterPro" id="IPR000375">
    <property type="entry name" value="Dynamin_stalk"/>
</dbReference>
<evidence type="ECO:0000313" key="4">
    <source>
        <dbReference type="Ensembl" id="ENSACAP00000032234.1"/>
    </source>
</evidence>
<organism evidence="4 5">
    <name type="scientific">Anolis carolinensis</name>
    <name type="common">Green anole</name>
    <name type="synonym">American chameleon</name>
    <dbReference type="NCBI Taxonomy" id="28377"/>
    <lineage>
        <taxon>Eukaryota</taxon>
        <taxon>Metazoa</taxon>
        <taxon>Chordata</taxon>
        <taxon>Craniata</taxon>
        <taxon>Vertebrata</taxon>
        <taxon>Euteleostomi</taxon>
        <taxon>Lepidosauria</taxon>
        <taxon>Squamata</taxon>
        <taxon>Bifurcata</taxon>
        <taxon>Unidentata</taxon>
        <taxon>Episquamata</taxon>
        <taxon>Toxicofera</taxon>
        <taxon>Iguania</taxon>
        <taxon>Dactyloidae</taxon>
        <taxon>Anolis</taxon>
    </lineage>
</organism>
<dbReference type="GO" id="GO:0005525">
    <property type="term" value="F:GTP binding"/>
    <property type="evidence" value="ECO:0007669"/>
    <property type="project" value="InterPro"/>
</dbReference>
<dbReference type="GeneTree" id="ENSGT00940000164201"/>
<dbReference type="Pfam" id="PF02212">
    <property type="entry name" value="GED"/>
    <property type="match status" value="1"/>
</dbReference>
<evidence type="ECO:0000256" key="2">
    <source>
        <dbReference type="SAM" id="SignalP"/>
    </source>
</evidence>
<keyword evidence="2" id="KW-0732">Signal</keyword>
<evidence type="ECO:0000259" key="3">
    <source>
        <dbReference type="PROSITE" id="PS51388"/>
    </source>
</evidence>
<dbReference type="AlphaFoldDB" id="A0A803TAJ4"/>
<dbReference type="SUPFAM" id="SSF52540">
    <property type="entry name" value="P-loop containing nucleoside triphosphate hydrolases"/>
    <property type="match status" value="1"/>
</dbReference>
<dbReference type="InterPro" id="IPR020850">
    <property type="entry name" value="GED_dom"/>
</dbReference>
<dbReference type="InterPro" id="IPR022812">
    <property type="entry name" value="Dynamin"/>
</dbReference>
<reference evidence="4" key="2">
    <citation type="submission" date="2025-08" db="UniProtKB">
        <authorList>
            <consortium name="Ensembl"/>
        </authorList>
    </citation>
    <scope>IDENTIFICATION</scope>
</reference>
<feature type="domain" description="GED" evidence="3">
    <location>
        <begin position="294"/>
        <end position="382"/>
    </location>
</feature>
<proteinExistence type="predicted"/>
<dbReference type="SMART" id="SM00302">
    <property type="entry name" value="GED"/>
    <property type="match status" value="1"/>
</dbReference>
<keyword evidence="1" id="KW-0175">Coiled coil</keyword>
<keyword evidence="5" id="KW-1185">Reference proteome</keyword>
<protein>
    <recommendedName>
        <fullName evidence="3">GED domain-containing protein</fullName>
    </recommendedName>
</protein>
<gene>
    <name evidence="4" type="primary">LOC100552714</name>
</gene>
<name>A0A803TAJ4_ANOCA</name>
<reference evidence="4 5" key="1">
    <citation type="submission" date="2009-12" db="EMBL/GenBank/DDBJ databases">
        <title>The Genome Sequence of Anolis carolinensis (Green Anole Lizard).</title>
        <authorList>
            <consortium name="The Genome Sequencing Platform"/>
            <person name="Di Palma F."/>
            <person name="Alfoldi J."/>
            <person name="Heiman D."/>
            <person name="Young S."/>
            <person name="Grabherr M."/>
            <person name="Johnson J."/>
            <person name="Lander E.S."/>
            <person name="Lindblad-Toh K."/>
        </authorList>
    </citation>
    <scope>NUCLEOTIDE SEQUENCE [LARGE SCALE GENOMIC DNA]</scope>
    <source>
        <strain evidence="4 5">JBL SC #1</strain>
    </source>
</reference>
<feature type="chain" id="PRO_5033002779" description="GED domain-containing protein" evidence="2">
    <location>
        <begin position="19"/>
        <end position="382"/>
    </location>
</feature>
<dbReference type="Ensembl" id="ENSACAT00000044087.1">
    <property type="protein sequence ID" value="ENSACAP00000032234.1"/>
    <property type="gene ID" value="ENSACAG00000023592.2"/>
</dbReference>
<dbReference type="Bgee" id="ENSACAG00000023592">
    <property type="expression patterns" value="Expressed in lung and 10 other cell types or tissues"/>
</dbReference>
<sequence length="382" mass="44293">MKSVLSFLCFTYFTGIVTKPDLVDKGVEEEIVDIVQNQKVPLKKGYMIVKCRGQTDINKKVSLKDAIQNERRFFEKHSIFRFLGIEIFFEGLTPFLLVPCFLFQKSLPTLERQIKDKIEEANIKLEHCGQGVPETQEDQMRFLIEVSIIGGKVSKLRDNLTEVCYFEYKYRGKELPGFVSYKTFEVIVKQQIEKLKLPAVEMLKKVAACLSDNCMLSFVQKLMCYIVTQNNIDDIKERQEKKTESMIINHFKLESLVYCQDNIYSTDIKAVRENNVVLTQPKCYPPITAEKCSADEMSYHLDAYFKSAGIRLATQIPMIIQGIILNDFVEELQSAMIQLLQNTEQYAVLLQERKDSARERATLQERIKRLTKARQRLAKFPL</sequence>
<dbReference type="InterPro" id="IPR003130">
    <property type="entry name" value="GED"/>
</dbReference>
<dbReference type="Gene3D" id="3.40.50.300">
    <property type="entry name" value="P-loop containing nucleotide triphosphate hydrolases"/>
    <property type="match status" value="1"/>
</dbReference>
<reference evidence="4" key="3">
    <citation type="submission" date="2025-09" db="UniProtKB">
        <authorList>
            <consortium name="Ensembl"/>
        </authorList>
    </citation>
    <scope>IDENTIFICATION</scope>
</reference>
<dbReference type="InterPro" id="IPR027417">
    <property type="entry name" value="P-loop_NTPase"/>
</dbReference>
<accession>A0A803TAJ4</accession>
<dbReference type="GO" id="GO:0003924">
    <property type="term" value="F:GTPase activity"/>
    <property type="evidence" value="ECO:0007669"/>
    <property type="project" value="InterPro"/>
</dbReference>
<evidence type="ECO:0000313" key="5">
    <source>
        <dbReference type="Proteomes" id="UP000001646"/>
    </source>
</evidence>
<dbReference type="Gene3D" id="1.20.120.1240">
    <property type="entry name" value="Dynamin, middle domain"/>
    <property type="match status" value="1"/>
</dbReference>
<dbReference type="Proteomes" id="UP000001646">
    <property type="component" value="Chromosome 3"/>
</dbReference>